<dbReference type="InterPro" id="IPR042099">
    <property type="entry name" value="ANL_N_sf"/>
</dbReference>
<keyword evidence="3" id="KW-0276">Fatty acid metabolism</keyword>
<organism evidence="10 11">
    <name type="scientific">Rhizorhabdus histidinilytica</name>
    <dbReference type="NCBI Taxonomy" id="439228"/>
    <lineage>
        <taxon>Bacteria</taxon>
        <taxon>Pseudomonadati</taxon>
        <taxon>Pseudomonadota</taxon>
        <taxon>Alphaproteobacteria</taxon>
        <taxon>Sphingomonadales</taxon>
        <taxon>Sphingomonadaceae</taxon>
        <taxon>Rhizorhabdus</taxon>
    </lineage>
</organism>
<keyword evidence="2" id="KW-0436">Ligase</keyword>
<dbReference type="GO" id="GO:0016874">
    <property type="term" value="F:ligase activity"/>
    <property type="evidence" value="ECO:0007669"/>
    <property type="project" value="UniProtKB-KW"/>
</dbReference>
<dbReference type="PANTHER" id="PTHR43859">
    <property type="entry name" value="ACYL-ACTIVATING ENZYME"/>
    <property type="match status" value="1"/>
</dbReference>
<evidence type="ECO:0000256" key="6">
    <source>
        <dbReference type="ARBA" id="ARBA00066616"/>
    </source>
</evidence>
<dbReference type="PANTHER" id="PTHR43859:SF4">
    <property type="entry name" value="BUTANOATE--COA LIGASE AAE1-RELATED"/>
    <property type="match status" value="1"/>
</dbReference>
<evidence type="ECO:0000256" key="5">
    <source>
        <dbReference type="ARBA" id="ARBA00051915"/>
    </source>
</evidence>
<dbReference type="CDD" id="cd12118">
    <property type="entry name" value="ttLC_FACS_AEE21_like"/>
    <property type="match status" value="1"/>
</dbReference>
<protein>
    <recommendedName>
        <fullName evidence="7">3-methylmercaptopropionyl-CoA ligase</fullName>
        <ecNumber evidence="6">6.2.1.44</ecNumber>
    </recommendedName>
</protein>
<dbReference type="OrthoDB" id="9803968at2"/>
<comment type="catalytic activity">
    <reaction evidence="5">
        <text>3-(methylsulfanyl)propanoate + ATP + CoA = 3-(methylsulfanyl)propanoyl-CoA + AMP + diphosphate</text>
        <dbReference type="Rhea" id="RHEA:43052"/>
        <dbReference type="ChEBI" id="CHEBI:30616"/>
        <dbReference type="ChEBI" id="CHEBI:33019"/>
        <dbReference type="ChEBI" id="CHEBI:49016"/>
        <dbReference type="ChEBI" id="CHEBI:57287"/>
        <dbReference type="ChEBI" id="CHEBI:82815"/>
        <dbReference type="ChEBI" id="CHEBI:456215"/>
        <dbReference type="EC" id="6.2.1.44"/>
    </reaction>
    <physiologicalReaction direction="left-to-right" evidence="5">
        <dbReference type="Rhea" id="RHEA:43053"/>
    </physiologicalReaction>
</comment>
<dbReference type="Pfam" id="PF13193">
    <property type="entry name" value="AMP-binding_C"/>
    <property type="match status" value="1"/>
</dbReference>
<keyword evidence="4" id="KW-0443">Lipid metabolism</keyword>
<accession>A0A1T5FNM1</accession>
<feature type="domain" description="AMP-dependent synthetase/ligase" evidence="8">
    <location>
        <begin position="36"/>
        <end position="413"/>
    </location>
</feature>
<dbReference type="InterPro" id="IPR045851">
    <property type="entry name" value="AMP-bd_C_sf"/>
</dbReference>
<dbReference type="GO" id="GO:0006631">
    <property type="term" value="P:fatty acid metabolic process"/>
    <property type="evidence" value="ECO:0007669"/>
    <property type="project" value="UniProtKB-KW"/>
</dbReference>
<dbReference type="FunFam" id="3.40.50.12780:FF:000003">
    <property type="entry name" value="Long-chain-fatty-acid--CoA ligase FadD"/>
    <property type="match status" value="1"/>
</dbReference>
<dbReference type="FunFam" id="3.30.300.30:FF:000008">
    <property type="entry name" value="2,3-dihydroxybenzoate-AMP ligase"/>
    <property type="match status" value="1"/>
</dbReference>
<dbReference type="NCBIfam" id="NF006020">
    <property type="entry name" value="PRK08162.1"/>
    <property type="match status" value="1"/>
</dbReference>
<proteinExistence type="inferred from homology"/>
<evidence type="ECO:0000256" key="3">
    <source>
        <dbReference type="ARBA" id="ARBA00022832"/>
    </source>
</evidence>
<sequence length="553" mass="59817">MTGAPISFGAGSPFHSGLQLCAANYAPLSPTSFLGKAAAVHAKRTAVIHGNRQWTWAETHERCRRLASALRRCGIGRGDTVAIIAPNIPAMYEAHFAVPMIGGVLNTLNTRLDAEAIAFQLAHGEAQVVLVDREFSETTARAVDRLSKKPLLVDIDDPLYAGPGERIGDIEYENFLSEGDPAEPWSLPMNEWDPISLSYTSGTTGDPKGVVTSHRGAYLNSLSQIVTWSMPPHPVYLWTLPMFHCNGWCFPWAVAANAGVNVCLRRVDPPLVLDLIARNGVTHMCGAPIVYSMLIDEAARQERRLKERVQGLVAGAAPPTAMIEGAERAGFDITHVYGLTEVYGPASICVKQPEWEALPLEGRARMNARQGVASMLQDAMSVLDPETMEPVPADGETVGEIMFRGNITMSGYLKNPGATEAAFAGGWFHTGDLAVVEPDGYARITDRSKDVIISGGENISSVEVEEVLHRHPAVSLAAVVAAPNERWGEVPCAFIEIRAGQTAEADLLQAFCREHLAGYKVPKHFVFGTIPKTATGKVQKFALREAARTMGNF</sequence>
<name>A0A1T5FNM1_9SPHN</name>
<dbReference type="AlphaFoldDB" id="A0A1T5FNM1"/>
<evidence type="ECO:0000259" key="8">
    <source>
        <dbReference type="Pfam" id="PF00501"/>
    </source>
</evidence>
<evidence type="ECO:0000256" key="1">
    <source>
        <dbReference type="ARBA" id="ARBA00006432"/>
    </source>
</evidence>
<evidence type="ECO:0000259" key="9">
    <source>
        <dbReference type="Pfam" id="PF13193"/>
    </source>
</evidence>
<evidence type="ECO:0000256" key="4">
    <source>
        <dbReference type="ARBA" id="ARBA00023098"/>
    </source>
</evidence>
<keyword evidence="11" id="KW-1185">Reference proteome</keyword>
<evidence type="ECO:0000256" key="7">
    <source>
        <dbReference type="ARBA" id="ARBA00067668"/>
    </source>
</evidence>
<dbReference type="InterPro" id="IPR000873">
    <property type="entry name" value="AMP-dep_synth/lig_dom"/>
</dbReference>
<feature type="domain" description="AMP-binding enzyme C-terminal" evidence="9">
    <location>
        <begin position="463"/>
        <end position="537"/>
    </location>
</feature>
<dbReference type="Gene3D" id="3.30.300.30">
    <property type="match status" value="1"/>
</dbReference>
<dbReference type="Pfam" id="PF00501">
    <property type="entry name" value="AMP-binding"/>
    <property type="match status" value="1"/>
</dbReference>
<evidence type="ECO:0000256" key="2">
    <source>
        <dbReference type="ARBA" id="ARBA00022598"/>
    </source>
</evidence>
<dbReference type="InterPro" id="IPR020845">
    <property type="entry name" value="AMP-binding_CS"/>
</dbReference>
<reference evidence="11" key="1">
    <citation type="submission" date="2017-02" db="EMBL/GenBank/DDBJ databases">
        <authorList>
            <person name="Varghese N."/>
            <person name="Submissions S."/>
        </authorList>
    </citation>
    <scope>NUCLEOTIDE SEQUENCE [LARGE SCALE GENOMIC DNA]</scope>
    <source>
        <strain evidence="11">UM2</strain>
    </source>
</reference>
<dbReference type="InterPro" id="IPR025110">
    <property type="entry name" value="AMP-bd_C"/>
</dbReference>
<evidence type="ECO:0000313" key="11">
    <source>
        <dbReference type="Proteomes" id="UP000189818"/>
    </source>
</evidence>
<comment type="similarity">
    <text evidence="1">Belongs to the ATP-dependent AMP-binding enzyme family.</text>
</comment>
<dbReference type="EMBL" id="FUYM01000010">
    <property type="protein sequence ID" value="SKB97783.1"/>
    <property type="molecule type" value="Genomic_DNA"/>
</dbReference>
<gene>
    <name evidence="10" type="ORF">SAMN06295920_11089</name>
</gene>
<dbReference type="SUPFAM" id="SSF56801">
    <property type="entry name" value="Acetyl-CoA synthetase-like"/>
    <property type="match status" value="1"/>
</dbReference>
<dbReference type="STRING" id="439228.SAMN06295920_11089"/>
<evidence type="ECO:0000313" key="10">
    <source>
        <dbReference type="EMBL" id="SKB97783.1"/>
    </source>
</evidence>
<dbReference type="PROSITE" id="PS00455">
    <property type="entry name" value="AMP_BINDING"/>
    <property type="match status" value="1"/>
</dbReference>
<dbReference type="RefSeq" id="WP_079649892.1">
    <property type="nucleotide sequence ID" value="NZ_FUYM01000010.1"/>
</dbReference>
<dbReference type="EC" id="6.2.1.44" evidence="6"/>
<dbReference type="Proteomes" id="UP000189818">
    <property type="component" value="Unassembled WGS sequence"/>
</dbReference>
<dbReference type="Gene3D" id="3.40.50.12780">
    <property type="entry name" value="N-terminal domain of ligase-like"/>
    <property type="match status" value="1"/>
</dbReference>